<dbReference type="Proteomes" id="UP000538031">
    <property type="component" value="Unassembled WGS sequence"/>
</dbReference>
<comment type="caution">
    <text evidence="1">The sequence shown here is derived from an EMBL/GenBank/DDBJ whole genome shotgun (WGS) entry which is preliminary data.</text>
</comment>
<sequence length="108" mass="12611">MSAEKIDRELKKRINQFKKLLKNEEERESFYNSICGSEILVRIEIFLPSANPERYYDGLFLYLNDEGKIVSAEYYYNEGGEGAITKLEGDSLEVVRDLFEDELSLEIE</sequence>
<name>A0A7J4MXL6_METTF</name>
<proteinExistence type="predicted"/>
<protein>
    <submittedName>
        <fullName evidence="1">Uncharacterized protein</fullName>
    </submittedName>
</protein>
<accession>A0A7J4MXL6</accession>
<gene>
    <name evidence="1" type="ORF">HA285_07760</name>
</gene>
<reference evidence="2" key="1">
    <citation type="journal article" date="2020" name="bioRxiv">
        <title>A rank-normalized archaeal taxonomy based on genome phylogeny resolves widespread incomplete and uneven classifications.</title>
        <authorList>
            <person name="Rinke C."/>
            <person name="Chuvochina M."/>
            <person name="Mussig A.J."/>
            <person name="Chaumeil P.-A."/>
            <person name="Waite D.W."/>
            <person name="Whitman W.B."/>
            <person name="Parks D.H."/>
            <person name="Hugenholtz P."/>
        </authorList>
    </citation>
    <scope>NUCLEOTIDE SEQUENCE [LARGE SCALE GENOMIC DNA]</scope>
</reference>
<evidence type="ECO:0000313" key="2">
    <source>
        <dbReference type="Proteomes" id="UP000538031"/>
    </source>
</evidence>
<organism evidence="1 2">
    <name type="scientific">Methanothermobacter thermautotrophicus</name>
    <name type="common">Methanobacterium thermoformicicum</name>
    <dbReference type="NCBI Taxonomy" id="145262"/>
    <lineage>
        <taxon>Archaea</taxon>
        <taxon>Methanobacteriati</taxon>
        <taxon>Methanobacteriota</taxon>
        <taxon>Methanomada group</taxon>
        <taxon>Methanobacteria</taxon>
        <taxon>Methanobacteriales</taxon>
        <taxon>Methanobacteriaceae</taxon>
        <taxon>Methanothermobacter</taxon>
    </lineage>
</organism>
<dbReference type="EMBL" id="DUHT01000085">
    <property type="protein sequence ID" value="HIH65471.1"/>
    <property type="molecule type" value="Genomic_DNA"/>
</dbReference>
<evidence type="ECO:0000313" key="1">
    <source>
        <dbReference type="EMBL" id="HIH65471.1"/>
    </source>
</evidence>
<dbReference type="AlphaFoldDB" id="A0A7J4MXL6"/>